<sequence length="161" mass="17320">MNGTLNILAIVAVIALVVARQFKARKFDTERRVWLIPVILAFLALRDPHLLDPHHQAASVALLAAGVLVEIALGSVWGWTARLWYAEDGSLWTKGSPAALAAWAGMIVLRGGLYVLGSALGVHQGTNSLMLALAALLLVRGVVLGWRARTLEPSYRVPAAR</sequence>
<feature type="transmembrane region" description="Helical" evidence="1">
    <location>
        <begin position="100"/>
        <end position="122"/>
    </location>
</feature>
<comment type="caution">
    <text evidence="2">The sequence shown here is derived from an EMBL/GenBank/DDBJ whole genome shotgun (WGS) entry which is preliminary data.</text>
</comment>
<evidence type="ECO:0000256" key="1">
    <source>
        <dbReference type="SAM" id="Phobius"/>
    </source>
</evidence>
<dbReference type="Proteomes" id="UP001422759">
    <property type="component" value="Unassembled WGS sequence"/>
</dbReference>
<gene>
    <name evidence="2" type="ORF">GCM10009760_38650</name>
</gene>
<feature type="transmembrane region" description="Helical" evidence="1">
    <location>
        <begin position="6"/>
        <end position="22"/>
    </location>
</feature>
<feature type="transmembrane region" description="Helical" evidence="1">
    <location>
        <begin position="128"/>
        <end position="146"/>
    </location>
</feature>
<feature type="transmembrane region" description="Helical" evidence="1">
    <location>
        <begin position="57"/>
        <end position="79"/>
    </location>
</feature>
<keyword evidence="1" id="KW-0812">Transmembrane</keyword>
<keyword evidence="1" id="KW-0472">Membrane</keyword>
<keyword evidence="3" id="KW-1185">Reference proteome</keyword>
<reference evidence="3" key="1">
    <citation type="journal article" date="2019" name="Int. J. Syst. Evol. Microbiol.">
        <title>The Global Catalogue of Microorganisms (GCM) 10K type strain sequencing project: providing services to taxonomists for standard genome sequencing and annotation.</title>
        <authorList>
            <consortium name="The Broad Institute Genomics Platform"/>
            <consortium name="The Broad Institute Genome Sequencing Center for Infectious Disease"/>
            <person name="Wu L."/>
            <person name="Ma J."/>
        </authorList>
    </citation>
    <scope>NUCLEOTIDE SEQUENCE [LARGE SCALE GENOMIC DNA]</scope>
    <source>
        <strain evidence="3">JCM 14560</strain>
    </source>
</reference>
<organism evidence="2 3">
    <name type="scientific">Kitasatospora kazusensis</name>
    <dbReference type="NCBI Taxonomy" id="407974"/>
    <lineage>
        <taxon>Bacteria</taxon>
        <taxon>Bacillati</taxon>
        <taxon>Actinomycetota</taxon>
        <taxon>Actinomycetes</taxon>
        <taxon>Kitasatosporales</taxon>
        <taxon>Streptomycetaceae</taxon>
        <taxon>Kitasatospora</taxon>
    </lineage>
</organism>
<evidence type="ECO:0000313" key="3">
    <source>
        <dbReference type="Proteomes" id="UP001422759"/>
    </source>
</evidence>
<proteinExistence type="predicted"/>
<evidence type="ECO:0000313" key="2">
    <source>
        <dbReference type="EMBL" id="GAA2147608.1"/>
    </source>
</evidence>
<name>A0ABP5LMJ7_9ACTN</name>
<evidence type="ECO:0008006" key="4">
    <source>
        <dbReference type="Google" id="ProtNLM"/>
    </source>
</evidence>
<protein>
    <recommendedName>
        <fullName evidence="4">DUF1453 domain-containing protein</fullName>
    </recommendedName>
</protein>
<accession>A0ABP5LMJ7</accession>
<dbReference type="RefSeq" id="WP_344466660.1">
    <property type="nucleotide sequence ID" value="NZ_BAAANT010000022.1"/>
</dbReference>
<dbReference type="EMBL" id="BAAANT010000022">
    <property type="protein sequence ID" value="GAA2147608.1"/>
    <property type="molecule type" value="Genomic_DNA"/>
</dbReference>
<keyword evidence="1" id="KW-1133">Transmembrane helix</keyword>